<evidence type="ECO:0000313" key="2">
    <source>
        <dbReference type="Proteomes" id="UP000784294"/>
    </source>
</evidence>
<keyword evidence="2" id="KW-1185">Reference proteome</keyword>
<reference evidence="1" key="1">
    <citation type="submission" date="2018-11" db="EMBL/GenBank/DDBJ databases">
        <authorList>
            <consortium name="Pathogen Informatics"/>
        </authorList>
    </citation>
    <scope>NUCLEOTIDE SEQUENCE</scope>
</reference>
<sequence>NLLPQLCRATTWLPINIQAKICRTWARVCKKPCLDSSSTAEFSTYSTKEILDRDNLIDPEKSSINLLALQKILAQQVTLRCLTMEQETPNEDKQIREAANVLRIVYFASLLAGQMDSSETLRLEAEVNASFENDMQAFYAAVCEISGLFIHYLIADVLSYMLI</sequence>
<dbReference type="EMBL" id="CAAALY010033164">
    <property type="protein sequence ID" value="VEL17562.1"/>
    <property type="molecule type" value="Genomic_DNA"/>
</dbReference>
<protein>
    <submittedName>
        <fullName evidence="1">Uncharacterized protein</fullName>
    </submittedName>
</protein>
<evidence type="ECO:0000313" key="1">
    <source>
        <dbReference type="EMBL" id="VEL17562.1"/>
    </source>
</evidence>
<dbReference type="OrthoDB" id="6285209at2759"/>
<feature type="non-terminal residue" evidence="1">
    <location>
        <position position="1"/>
    </location>
</feature>
<comment type="caution">
    <text evidence="1">The sequence shown here is derived from an EMBL/GenBank/DDBJ whole genome shotgun (WGS) entry which is preliminary data.</text>
</comment>
<accession>A0A448WQF9</accession>
<organism evidence="1 2">
    <name type="scientific">Protopolystoma xenopodis</name>
    <dbReference type="NCBI Taxonomy" id="117903"/>
    <lineage>
        <taxon>Eukaryota</taxon>
        <taxon>Metazoa</taxon>
        <taxon>Spiralia</taxon>
        <taxon>Lophotrochozoa</taxon>
        <taxon>Platyhelminthes</taxon>
        <taxon>Monogenea</taxon>
        <taxon>Polyopisthocotylea</taxon>
        <taxon>Polystomatidea</taxon>
        <taxon>Polystomatidae</taxon>
        <taxon>Protopolystoma</taxon>
    </lineage>
</organism>
<dbReference type="AlphaFoldDB" id="A0A448WQF9"/>
<proteinExistence type="predicted"/>
<name>A0A448WQF9_9PLAT</name>
<gene>
    <name evidence="1" type="ORF">PXEA_LOCUS11002</name>
</gene>
<dbReference type="Proteomes" id="UP000784294">
    <property type="component" value="Unassembled WGS sequence"/>
</dbReference>